<dbReference type="RefSeq" id="WP_157614342.1">
    <property type="nucleotide sequence ID" value="NZ_CP046622.1"/>
</dbReference>
<dbReference type="InterPro" id="IPR001082">
    <property type="entry name" value="Pilin"/>
</dbReference>
<feature type="transmembrane region" description="Helical" evidence="4">
    <location>
        <begin position="12"/>
        <end position="34"/>
    </location>
</feature>
<dbReference type="GO" id="GO:0007155">
    <property type="term" value="P:cell adhesion"/>
    <property type="evidence" value="ECO:0007669"/>
    <property type="project" value="InterPro"/>
</dbReference>
<evidence type="ECO:0000256" key="2">
    <source>
        <dbReference type="ARBA" id="ARBA00022481"/>
    </source>
</evidence>
<dbReference type="Proteomes" id="UP000425817">
    <property type="component" value="Chromosome"/>
</dbReference>
<dbReference type="PROSITE" id="PS00409">
    <property type="entry name" value="PROKAR_NTER_METHYL"/>
    <property type="match status" value="1"/>
</dbReference>
<dbReference type="GO" id="GO:0044096">
    <property type="term" value="C:type IV pilus"/>
    <property type="evidence" value="ECO:0007669"/>
    <property type="project" value="TreeGrafter"/>
</dbReference>
<protein>
    <submittedName>
        <fullName evidence="5">Prepilin-type N-terminal cleavage/methylation domain-containing protein</fullName>
    </submittedName>
</protein>
<keyword evidence="4" id="KW-1133">Transmembrane helix</keyword>
<evidence type="ECO:0000313" key="5">
    <source>
        <dbReference type="EMBL" id="QGW82912.1"/>
    </source>
</evidence>
<accession>A0A6I6HJ99</accession>
<dbReference type="NCBIfam" id="TIGR02532">
    <property type="entry name" value="IV_pilin_GFxxxE"/>
    <property type="match status" value="1"/>
</dbReference>
<dbReference type="PANTHER" id="PTHR30093">
    <property type="entry name" value="GENERAL SECRETION PATHWAY PROTEIN G"/>
    <property type="match status" value="1"/>
</dbReference>
<evidence type="ECO:0000256" key="1">
    <source>
        <dbReference type="ARBA" id="ARBA00005233"/>
    </source>
</evidence>
<reference evidence="5 6" key="1">
    <citation type="submission" date="2019-12" db="EMBL/GenBank/DDBJ databases">
        <title>Hybrid Genome Assemblies of two High G+C Isolates from Undergraduate Microbiology Courses.</title>
        <authorList>
            <person name="Ne Ville C.J."/>
            <person name="Enright D."/>
            <person name="Hernandez I."/>
            <person name="Dodsworth J."/>
            <person name="Orwin P.M."/>
        </authorList>
    </citation>
    <scope>NUCLEOTIDE SEQUENCE [LARGE SCALE GENOMIC DNA]</scope>
    <source>
        <strain evidence="5 6">CSUSB</strain>
    </source>
</reference>
<keyword evidence="4" id="KW-0472">Membrane</keyword>
<dbReference type="SUPFAM" id="SSF54523">
    <property type="entry name" value="Pili subunits"/>
    <property type="match status" value="1"/>
</dbReference>
<dbReference type="Pfam" id="PF00114">
    <property type="entry name" value="Pilin"/>
    <property type="match status" value="1"/>
</dbReference>
<sequence length="171" mass="17064">MNVRTLRSRAQAGFTLIELMIVVAIIGILAAIAIPQYQTYIAKSQVSRAVGETGAIKTAIEDCMNNGKTTIGAAAGECNPGATASSILSGTPQAGAPTVAGAGYPVVTITPASGTAQIVGTFGNKAANTLTAGTAKAITWARDANGTWTCNSTADVKYNTAACGATVAATP</sequence>
<keyword evidence="4" id="KW-0812">Transmembrane</keyword>
<gene>
    <name evidence="5" type="ORF">GOQ09_15610</name>
</gene>
<dbReference type="Gene3D" id="3.30.700.10">
    <property type="entry name" value="Glycoprotein, Type 4 Pilin"/>
    <property type="match status" value="1"/>
</dbReference>
<dbReference type="OrthoDB" id="8607132at2"/>
<evidence type="ECO:0000256" key="4">
    <source>
        <dbReference type="SAM" id="Phobius"/>
    </source>
</evidence>
<dbReference type="Pfam" id="PF07963">
    <property type="entry name" value="N_methyl"/>
    <property type="match status" value="1"/>
</dbReference>
<dbReference type="EMBL" id="CP046622">
    <property type="protein sequence ID" value="QGW82912.1"/>
    <property type="molecule type" value="Genomic_DNA"/>
</dbReference>
<dbReference type="InterPro" id="IPR012902">
    <property type="entry name" value="N_methyl_site"/>
</dbReference>
<dbReference type="GO" id="GO:0043107">
    <property type="term" value="P:type IV pilus-dependent motility"/>
    <property type="evidence" value="ECO:0007669"/>
    <property type="project" value="TreeGrafter"/>
</dbReference>
<keyword evidence="3" id="KW-0281">Fimbrium</keyword>
<dbReference type="InterPro" id="IPR045584">
    <property type="entry name" value="Pilin-like"/>
</dbReference>
<dbReference type="PANTHER" id="PTHR30093:SF34">
    <property type="entry name" value="PREPILIN PEPTIDASE-DEPENDENT PROTEIN D"/>
    <property type="match status" value="1"/>
</dbReference>
<keyword evidence="2" id="KW-0488">Methylation</keyword>
<proteinExistence type="inferred from homology"/>
<dbReference type="AlphaFoldDB" id="A0A6I6HJ99"/>
<evidence type="ECO:0000256" key="3">
    <source>
        <dbReference type="RuleBase" id="RU000389"/>
    </source>
</evidence>
<comment type="similarity">
    <text evidence="1 3">Belongs to the N-Me-Phe pilin family.</text>
</comment>
<organism evidence="5 6">
    <name type="scientific">Variovorax paradoxus</name>
    <dbReference type="NCBI Taxonomy" id="34073"/>
    <lineage>
        <taxon>Bacteria</taxon>
        <taxon>Pseudomonadati</taxon>
        <taxon>Pseudomonadota</taxon>
        <taxon>Betaproteobacteria</taxon>
        <taxon>Burkholderiales</taxon>
        <taxon>Comamonadaceae</taxon>
        <taxon>Variovorax</taxon>
    </lineage>
</organism>
<evidence type="ECO:0000313" key="6">
    <source>
        <dbReference type="Proteomes" id="UP000425817"/>
    </source>
</evidence>
<name>A0A6I6HJ99_VARPD</name>